<feature type="region of interest" description="Disordered" evidence="1">
    <location>
        <begin position="32"/>
        <end position="61"/>
    </location>
</feature>
<evidence type="ECO:0000256" key="1">
    <source>
        <dbReference type="SAM" id="MobiDB-lite"/>
    </source>
</evidence>
<gene>
    <name evidence="2" type="ORF">BDV96DRAFT_644792</name>
</gene>
<dbReference type="EMBL" id="ML977319">
    <property type="protein sequence ID" value="KAF2117368.1"/>
    <property type="molecule type" value="Genomic_DNA"/>
</dbReference>
<accession>A0A6A5ZG80</accession>
<evidence type="ECO:0000313" key="3">
    <source>
        <dbReference type="Proteomes" id="UP000799770"/>
    </source>
</evidence>
<protein>
    <submittedName>
        <fullName evidence="2">Uncharacterized protein</fullName>
    </submittedName>
</protein>
<feature type="compositionally biased region" description="Polar residues" evidence="1">
    <location>
        <begin position="44"/>
        <end position="55"/>
    </location>
</feature>
<proteinExistence type="predicted"/>
<reference evidence="2" key="1">
    <citation type="journal article" date="2020" name="Stud. Mycol.">
        <title>101 Dothideomycetes genomes: a test case for predicting lifestyles and emergence of pathogens.</title>
        <authorList>
            <person name="Haridas S."/>
            <person name="Albert R."/>
            <person name="Binder M."/>
            <person name="Bloem J."/>
            <person name="Labutti K."/>
            <person name="Salamov A."/>
            <person name="Andreopoulos B."/>
            <person name="Baker S."/>
            <person name="Barry K."/>
            <person name="Bills G."/>
            <person name="Bluhm B."/>
            <person name="Cannon C."/>
            <person name="Castanera R."/>
            <person name="Culley D."/>
            <person name="Daum C."/>
            <person name="Ezra D."/>
            <person name="Gonzalez J."/>
            <person name="Henrissat B."/>
            <person name="Kuo A."/>
            <person name="Liang C."/>
            <person name="Lipzen A."/>
            <person name="Lutzoni F."/>
            <person name="Magnuson J."/>
            <person name="Mondo S."/>
            <person name="Nolan M."/>
            <person name="Ohm R."/>
            <person name="Pangilinan J."/>
            <person name="Park H.-J."/>
            <person name="Ramirez L."/>
            <person name="Alfaro M."/>
            <person name="Sun H."/>
            <person name="Tritt A."/>
            <person name="Yoshinaga Y."/>
            <person name="Zwiers L.-H."/>
            <person name="Turgeon B."/>
            <person name="Goodwin S."/>
            <person name="Spatafora J."/>
            <person name="Crous P."/>
            <person name="Grigoriev I."/>
        </authorList>
    </citation>
    <scope>NUCLEOTIDE SEQUENCE</scope>
    <source>
        <strain evidence="2">CBS 627.86</strain>
    </source>
</reference>
<dbReference type="Proteomes" id="UP000799770">
    <property type="component" value="Unassembled WGS sequence"/>
</dbReference>
<dbReference type="AlphaFoldDB" id="A0A6A5ZG80"/>
<sequence>MKLDQTIATGTLVMAANVAAAPTARPGAIEERAPQPKQQIHGAAQSSSRGSTTEAKSTDKPVVIIRRDETLDIRDADPELEAALGIPDARIVEEVAMDIARSCEARSSTTGLRLRTGAEKNIGEGTEPPKRFQGGLYCCFYLRYTIA</sequence>
<evidence type="ECO:0000313" key="2">
    <source>
        <dbReference type="EMBL" id="KAF2117368.1"/>
    </source>
</evidence>
<name>A0A6A5ZG80_9PLEO</name>
<keyword evidence="3" id="KW-1185">Reference proteome</keyword>
<organism evidence="2 3">
    <name type="scientific">Lophiotrema nucula</name>
    <dbReference type="NCBI Taxonomy" id="690887"/>
    <lineage>
        <taxon>Eukaryota</taxon>
        <taxon>Fungi</taxon>
        <taxon>Dikarya</taxon>
        <taxon>Ascomycota</taxon>
        <taxon>Pezizomycotina</taxon>
        <taxon>Dothideomycetes</taxon>
        <taxon>Pleosporomycetidae</taxon>
        <taxon>Pleosporales</taxon>
        <taxon>Lophiotremataceae</taxon>
        <taxon>Lophiotrema</taxon>
    </lineage>
</organism>